<evidence type="ECO:0000313" key="3">
    <source>
        <dbReference type="Proteomes" id="UP000055316"/>
    </source>
</evidence>
<reference evidence="2 3" key="1">
    <citation type="submission" date="2015-05" db="EMBL/GenBank/DDBJ databases">
        <title>Whole genome sequence of Bacillus thuringiensis serovar tolworthi Pasteur Institute Standard strain.</title>
        <authorList>
            <person name="Kanda K."/>
            <person name="Nakashima K."/>
            <person name="Nagano Y."/>
        </authorList>
    </citation>
    <scope>NUCLEOTIDE SEQUENCE [LARGE SCALE GENOMIC DNA]</scope>
    <source>
        <strain evidence="2 3">Pasteur Institute Standard strain</strain>
        <plasmid evidence="3">pKK6 DNA</plasmid>
    </source>
</reference>
<keyword evidence="2" id="KW-0614">Plasmid</keyword>
<protein>
    <submittedName>
        <fullName evidence="2">Uncharacterized protein</fullName>
    </submittedName>
</protein>
<dbReference type="EMBL" id="AP014870">
    <property type="protein sequence ID" value="BAR87889.1"/>
    <property type="molecule type" value="Genomic_DNA"/>
</dbReference>
<dbReference type="AlphaFoldDB" id="A0A9W4AFY5"/>
<feature type="region of interest" description="Disordered" evidence="1">
    <location>
        <begin position="63"/>
        <end position="100"/>
    </location>
</feature>
<gene>
    <name evidence="2" type="ORF">KNN_07156</name>
</gene>
<feature type="compositionally biased region" description="Polar residues" evidence="1">
    <location>
        <begin position="75"/>
        <end position="90"/>
    </location>
</feature>
<organism evidence="2 3">
    <name type="scientific">Bacillus thuringiensis subsp. tolworthi</name>
    <dbReference type="NCBI Taxonomy" id="1442"/>
    <lineage>
        <taxon>Bacteria</taxon>
        <taxon>Bacillati</taxon>
        <taxon>Bacillota</taxon>
        <taxon>Bacilli</taxon>
        <taxon>Bacillales</taxon>
        <taxon>Bacillaceae</taxon>
        <taxon>Bacillus</taxon>
        <taxon>Bacillus cereus group</taxon>
    </lineage>
</organism>
<dbReference type="RefSeq" id="WP_060852802.1">
    <property type="nucleotide sequence ID" value="NZ_AP014870.1"/>
</dbReference>
<evidence type="ECO:0000313" key="2">
    <source>
        <dbReference type="EMBL" id="BAR87889.1"/>
    </source>
</evidence>
<accession>A0A9W4AFY5</accession>
<evidence type="ECO:0000256" key="1">
    <source>
        <dbReference type="SAM" id="MobiDB-lite"/>
    </source>
</evidence>
<dbReference type="Proteomes" id="UP000055316">
    <property type="component" value="Plasmid pKK6"/>
</dbReference>
<sequence>MHVVTIYDGNMNRINTHFTGSKPTFQQLADFKNRYENAEYVESNERFADFEIREGERKERIANEAKQAELERIKQAQQGTQKFSSDTNGPDNGLHEGGTN</sequence>
<proteinExistence type="predicted"/>
<feature type="compositionally biased region" description="Basic and acidic residues" evidence="1">
    <location>
        <begin position="63"/>
        <end position="74"/>
    </location>
</feature>
<name>A0A9W4AFY5_BACTO</name>
<geneLocation type="plasmid" evidence="3">
    <name>pKK6 DNA</name>
</geneLocation>